<name>A0A6C0HUE2_9ZZZZ</name>
<dbReference type="Pfam" id="PF11952">
    <property type="entry name" value="XTBD"/>
    <property type="match status" value="1"/>
</dbReference>
<dbReference type="EMBL" id="MN740017">
    <property type="protein sequence ID" value="QHT84358.1"/>
    <property type="molecule type" value="Genomic_DNA"/>
</dbReference>
<accession>A0A6C0HUE2</accession>
<dbReference type="PROSITE" id="PS51827">
    <property type="entry name" value="XTBD"/>
    <property type="match status" value="1"/>
</dbReference>
<evidence type="ECO:0000259" key="1">
    <source>
        <dbReference type="PROSITE" id="PS51827"/>
    </source>
</evidence>
<evidence type="ECO:0000313" key="2">
    <source>
        <dbReference type="EMBL" id="QHT84358.1"/>
    </source>
</evidence>
<dbReference type="InterPro" id="IPR021859">
    <property type="entry name" value="XTBD"/>
</dbReference>
<proteinExistence type="predicted"/>
<organism evidence="2">
    <name type="scientific">viral metagenome</name>
    <dbReference type="NCBI Taxonomy" id="1070528"/>
    <lineage>
        <taxon>unclassified sequences</taxon>
        <taxon>metagenomes</taxon>
        <taxon>organismal metagenomes</taxon>
    </lineage>
</organism>
<protein>
    <recommendedName>
        <fullName evidence="1">XRN2-binding (XTBD) domain-containing protein</fullName>
    </recommendedName>
</protein>
<sequence length="64" mass="7679">MDIHKHDTESNIVFNYRKAFIEKYKANNNEDINTIIKYSKILANIKFKGCGYEQTIYDKLKQYI</sequence>
<feature type="domain" description="XRN2-binding (XTBD)" evidence="1">
    <location>
        <begin position="1"/>
        <end position="64"/>
    </location>
</feature>
<reference evidence="2" key="1">
    <citation type="journal article" date="2020" name="Nature">
        <title>Giant virus diversity and host interactions through global metagenomics.</title>
        <authorList>
            <person name="Schulz F."/>
            <person name="Roux S."/>
            <person name="Paez-Espino D."/>
            <person name="Jungbluth S."/>
            <person name="Walsh D.A."/>
            <person name="Denef V.J."/>
            <person name="McMahon K.D."/>
            <person name="Konstantinidis K.T."/>
            <person name="Eloe-Fadrosh E.A."/>
            <person name="Kyrpides N.C."/>
            <person name="Woyke T."/>
        </authorList>
    </citation>
    <scope>NUCLEOTIDE SEQUENCE</scope>
    <source>
        <strain evidence="2">GVMAG-M-3300023184-177</strain>
    </source>
</reference>
<dbReference type="AlphaFoldDB" id="A0A6C0HUE2"/>